<name>A0A6U5M3S4_9STRA</name>
<dbReference type="EMBL" id="HBFR01041598">
    <property type="protein sequence ID" value="CAD8903180.1"/>
    <property type="molecule type" value="Transcribed_RNA"/>
</dbReference>
<sequence length="349" mass="39410">MGMVSHYLGIAFCCQVHKCGAITVHLSQSAYIDLLLERFYLQHCKHATTPYRMGLPIDMIPHQHLDMTTKTHLTKDIWCIVGPLNWLALVTWPDISTTVSLLAQHQNDPSHRHLQAAKYVLQYLKSSRDYCISYSSFPNQSSLESFINFPLNPSQITSFADANWDPQDQTIPTPNKIPPELHPFTVCSVSGNLSSILGGHLEWQSGRQKLTARSSTEAEIYATDQCTKKLLQLLHILTDINRLDILPLPTNIFCDNSSCVQCSKNTTTKSLRHTTIREIAVRESAINNIIKVLKIDGRLNPSDIFTNEFKDQKHFLNLRDSILTLLPKTIISYPSNLSAPIAYKINSLI</sequence>
<organism evidence="2">
    <name type="scientific">Corethron hystrix</name>
    <dbReference type="NCBI Taxonomy" id="216773"/>
    <lineage>
        <taxon>Eukaryota</taxon>
        <taxon>Sar</taxon>
        <taxon>Stramenopiles</taxon>
        <taxon>Ochrophyta</taxon>
        <taxon>Bacillariophyta</taxon>
        <taxon>Coscinodiscophyceae</taxon>
        <taxon>Corethrophycidae</taxon>
        <taxon>Corethrales</taxon>
        <taxon>Corethraceae</taxon>
        <taxon>Corethron</taxon>
    </lineage>
</organism>
<dbReference type="CDD" id="cd09272">
    <property type="entry name" value="RNase_HI_RT_Ty1"/>
    <property type="match status" value="1"/>
</dbReference>
<evidence type="ECO:0000313" key="1">
    <source>
        <dbReference type="EMBL" id="CAD8903179.1"/>
    </source>
</evidence>
<evidence type="ECO:0008006" key="3">
    <source>
        <dbReference type="Google" id="ProtNLM"/>
    </source>
</evidence>
<dbReference type="AlphaFoldDB" id="A0A6U5M3S4"/>
<reference evidence="2" key="1">
    <citation type="submission" date="2021-01" db="EMBL/GenBank/DDBJ databases">
        <authorList>
            <person name="Corre E."/>
            <person name="Pelletier E."/>
            <person name="Niang G."/>
            <person name="Scheremetjew M."/>
            <person name="Finn R."/>
            <person name="Kale V."/>
            <person name="Holt S."/>
            <person name="Cochrane G."/>
            <person name="Meng A."/>
            <person name="Brown T."/>
            <person name="Cohen L."/>
        </authorList>
    </citation>
    <scope>NUCLEOTIDE SEQUENCE</scope>
    <source>
        <strain evidence="2">308</strain>
    </source>
</reference>
<evidence type="ECO:0000313" key="2">
    <source>
        <dbReference type="EMBL" id="CAD8903180.1"/>
    </source>
</evidence>
<dbReference type="PANTHER" id="PTHR11439:SF463">
    <property type="entry name" value="REVERSE TRANSCRIPTASE TY1_COPIA-TYPE DOMAIN-CONTAINING PROTEIN"/>
    <property type="match status" value="1"/>
</dbReference>
<proteinExistence type="predicted"/>
<dbReference type="EMBL" id="HBFR01041597">
    <property type="protein sequence ID" value="CAD8903179.1"/>
    <property type="molecule type" value="Transcribed_RNA"/>
</dbReference>
<protein>
    <recommendedName>
        <fullName evidence="3">Reverse transcriptase Ty1/copia-type domain-containing protein</fullName>
    </recommendedName>
</protein>
<dbReference type="PANTHER" id="PTHR11439">
    <property type="entry name" value="GAG-POL-RELATED RETROTRANSPOSON"/>
    <property type="match status" value="1"/>
</dbReference>
<accession>A0A6U5M3S4</accession>
<gene>
    <name evidence="1" type="ORF">CHYS00102_LOCUS30398</name>
    <name evidence="2" type="ORF">CHYS00102_LOCUS30399</name>
</gene>